<gene>
    <name evidence="1" type="ORF">SH580_15695</name>
</gene>
<keyword evidence="2" id="KW-1185">Reference proteome</keyword>
<reference evidence="1 2" key="1">
    <citation type="submission" date="2023-11" db="EMBL/GenBank/DDBJ databases">
        <title>Coraliomargarita sp. nov., isolated from marine algae.</title>
        <authorList>
            <person name="Lee J.K."/>
            <person name="Baek J.H."/>
            <person name="Kim J.M."/>
            <person name="Choi D.G."/>
            <person name="Jeon C.O."/>
        </authorList>
    </citation>
    <scope>NUCLEOTIDE SEQUENCE [LARGE SCALE GENOMIC DNA]</scope>
    <source>
        <strain evidence="1 2">J2-16</strain>
    </source>
</reference>
<dbReference type="RefSeq" id="WP_319831781.1">
    <property type="nucleotide sequence ID" value="NZ_CP138858.1"/>
</dbReference>
<organism evidence="1 2">
    <name type="scientific">Coraliomargarita algicola</name>
    <dbReference type="NCBI Taxonomy" id="3092156"/>
    <lineage>
        <taxon>Bacteria</taxon>
        <taxon>Pseudomonadati</taxon>
        <taxon>Verrucomicrobiota</taxon>
        <taxon>Opitutia</taxon>
        <taxon>Puniceicoccales</taxon>
        <taxon>Coraliomargaritaceae</taxon>
        <taxon>Coraliomargarita</taxon>
    </lineage>
</organism>
<dbReference type="EMBL" id="CP138858">
    <property type="protein sequence ID" value="WPJ94873.1"/>
    <property type="molecule type" value="Genomic_DNA"/>
</dbReference>
<dbReference type="Gene3D" id="3.40.1440.10">
    <property type="entry name" value="GIY-YIG endonuclease"/>
    <property type="match status" value="1"/>
</dbReference>
<proteinExistence type="predicted"/>
<dbReference type="PANTHER" id="PTHR30562">
    <property type="entry name" value="UVRC/OXIDOREDUCTASE"/>
    <property type="match status" value="1"/>
</dbReference>
<evidence type="ECO:0008006" key="3">
    <source>
        <dbReference type="Google" id="ProtNLM"/>
    </source>
</evidence>
<evidence type="ECO:0000313" key="1">
    <source>
        <dbReference type="EMBL" id="WPJ94873.1"/>
    </source>
</evidence>
<accession>A0ABZ0RIG5</accession>
<dbReference type="InterPro" id="IPR050066">
    <property type="entry name" value="UvrABC_protein_C"/>
</dbReference>
<protein>
    <recommendedName>
        <fullName evidence="3">Excinuclease ABC subunit C</fullName>
    </recommendedName>
</protein>
<sequence>MSEGSKAQLKEKVRRLPHKPGVYQMKDRIGQIIYVGKAKDLKKGSAPTSKPHVR</sequence>
<evidence type="ECO:0000313" key="2">
    <source>
        <dbReference type="Proteomes" id="UP001324993"/>
    </source>
</evidence>
<dbReference type="InterPro" id="IPR035901">
    <property type="entry name" value="GIY-YIG_endonuc_sf"/>
</dbReference>
<dbReference type="Proteomes" id="UP001324993">
    <property type="component" value="Chromosome"/>
</dbReference>
<name>A0ABZ0RIG5_9BACT</name>
<dbReference type="PANTHER" id="PTHR30562:SF1">
    <property type="entry name" value="UVRABC SYSTEM PROTEIN C"/>
    <property type="match status" value="1"/>
</dbReference>
<dbReference type="SUPFAM" id="SSF82771">
    <property type="entry name" value="GIY-YIG endonuclease"/>
    <property type="match status" value="1"/>
</dbReference>